<protein>
    <submittedName>
        <fullName evidence="1">Uncharacterized protein</fullName>
    </submittedName>
</protein>
<gene>
    <name evidence="1" type="ORF">FB45DRAFT_908507</name>
</gene>
<dbReference type="EMBL" id="JARKIF010000006">
    <property type="protein sequence ID" value="KAJ7637187.1"/>
    <property type="molecule type" value="Genomic_DNA"/>
</dbReference>
<proteinExistence type="predicted"/>
<name>A0AAD7FSX2_9AGAR</name>
<evidence type="ECO:0000313" key="1">
    <source>
        <dbReference type="EMBL" id="KAJ7637187.1"/>
    </source>
</evidence>
<accession>A0AAD7FSX2</accession>
<reference evidence="1" key="1">
    <citation type="submission" date="2023-03" db="EMBL/GenBank/DDBJ databases">
        <title>Massive genome expansion in bonnet fungi (Mycena s.s.) driven by repeated elements and novel gene families across ecological guilds.</title>
        <authorList>
            <consortium name="Lawrence Berkeley National Laboratory"/>
            <person name="Harder C.B."/>
            <person name="Miyauchi S."/>
            <person name="Viragh M."/>
            <person name="Kuo A."/>
            <person name="Thoen E."/>
            <person name="Andreopoulos B."/>
            <person name="Lu D."/>
            <person name="Skrede I."/>
            <person name="Drula E."/>
            <person name="Henrissat B."/>
            <person name="Morin E."/>
            <person name="Kohler A."/>
            <person name="Barry K."/>
            <person name="LaButti K."/>
            <person name="Morin E."/>
            <person name="Salamov A."/>
            <person name="Lipzen A."/>
            <person name="Mereny Z."/>
            <person name="Hegedus B."/>
            <person name="Baldrian P."/>
            <person name="Stursova M."/>
            <person name="Weitz H."/>
            <person name="Taylor A."/>
            <person name="Grigoriev I.V."/>
            <person name="Nagy L.G."/>
            <person name="Martin F."/>
            <person name="Kauserud H."/>
        </authorList>
    </citation>
    <scope>NUCLEOTIDE SEQUENCE</scope>
    <source>
        <strain evidence="1">9284</strain>
    </source>
</reference>
<sequence length="222" mass="24311">MARRHEIHAPLFSQCLELLEDLPSPDQDTTIREFIPYLHLHSSSTLPADASVLPALPHTESWTHAVRILPASPEHPPNSQRVTQATSSRGRQLQILDLYVPAPAQNATVVPLCGRHILVARDFLALALPYYHPRANQLDLDPQPAARTDPVRVILSGPPRVVLTIALAYIAYAAGSSVAHVMRCVVDEAEDAEACALLGPDGTMGLAERELSILERLVKREL</sequence>
<evidence type="ECO:0000313" key="2">
    <source>
        <dbReference type="Proteomes" id="UP001221142"/>
    </source>
</evidence>
<dbReference type="AlphaFoldDB" id="A0AAD7FSX2"/>
<keyword evidence="2" id="KW-1185">Reference proteome</keyword>
<organism evidence="1 2">
    <name type="scientific">Roridomyces roridus</name>
    <dbReference type="NCBI Taxonomy" id="1738132"/>
    <lineage>
        <taxon>Eukaryota</taxon>
        <taxon>Fungi</taxon>
        <taxon>Dikarya</taxon>
        <taxon>Basidiomycota</taxon>
        <taxon>Agaricomycotina</taxon>
        <taxon>Agaricomycetes</taxon>
        <taxon>Agaricomycetidae</taxon>
        <taxon>Agaricales</taxon>
        <taxon>Marasmiineae</taxon>
        <taxon>Mycenaceae</taxon>
        <taxon>Roridomyces</taxon>
    </lineage>
</organism>
<comment type="caution">
    <text evidence="1">The sequence shown here is derived from an EMBL/GenBank/DDBJ whole genome shotgun (WGS) entry which is preliminary data.</text>
</comment>
<dbReference type="Proteomes" id="UP001221142">
    <property type="component" value="Unassembled WGS sequence"/>
</dbReference>